<organism evidence="4 5">
    <name type="scientific">Sesamum alatum</name>
    <dbReference type="NCBI Taxonomy" id="300844"/>
    <lineage>
        <taxon>Eukaryota</taxon>
        <taxon>Viridiplantae</taxon>
        <taxon>Streptophyta</taxon>
        <taxon>Embryophyta</taxon>
        <taxon>Tracheophyta</taxon>
        <taxon>Spermatophyta</taxon>
        <taxon>Magnoliopsida</taxon>
        <taxon>eudicotyledons</taxon>
        <taxon>Gunneridae</taxon>
        <taxon>Pentapetalae</taxon>
        <taxon>asterids</taxon>
        <taxon>lamiids</taxon>
        <taxon>Lamiales</taxon>
        <taxon>Pedaliaceae</taxon>
        <taxon>Sesamum</taxon>
    </lineage>
</organism>
<keyword evidence="5" id="KW-1185">Reference proteome</keyword>
<name>A0AAE1YH76_9LAMI</name>
<dbReference type="Proteomes" id="UP001293254">
    <property type="component" value="Unassembled WGS sequence"/>
</dbReference>
<dbReference type="PROSITE" id="PS51375">
    <property type="entry name" value="PPR"/>
    <property type="match status" value="5"/>
</dbReference>
<keyword evidence="2" id="KW-0677">Repeat</keyword>
<gene>
    <name evidence="4" type="ORF">Salat_1254400</name>
</gene>
<sequence length="556" mass="63320">MMLLTSRSYKFNQLICINQNLKIVQLHSSTEKETEIEKIVRIINDHPFPDKSLSPILHSRIPKAAFSTPFVEKVLGKLFAAHSNGLKAYEFFKYCLHNQQYNPSSDAFEKTLHILTRMRYFHKAWELMERIKQAHPSLLTLKSMSIMLSRIAKFQSYDETLAAFEKMQMDIFSGCKFGTNEFNVLLRAFCTQRQMKEARAVFNQMHSQFPPNTKTMNILLLGFKESGDVTAVELFYHEMIRRGFKPNNVTYSIRIDAYCKKGHFGDALRLFEAMESANYAPSLETITTLIHGAGVARNITKAKELFEDILKRSLQPDTAAYNALLSSLIRSKDVISAAALMEEMENRNIEHDNVTYHTMFLGLMRSEGIDGVSTLYVKMVEKNFVPKTRTIVMLIKFFCENCRVDLGLDLWNYLMKKGHCPHSHALDLLVTGLCARGRVEEAFVCCKQILERGRTVSVIAFQMLERVLVQMGEESDNASEHEVITQALGGLSVESGSDLQKLLRVYTCTSEVEWEYYFLISALVPGGLDTVQEDRDDPSQPLVSALFGHASQVLTD</sequence>
<dbReference type="EMBL" id="JACGWO010000004">
    <property type="protein sequence ID" value="KAK4429538.1"/>
    <property type="molecule type" value="Genomic_DNA"/>
</dbReference>
<dbReference type="PANTHER" id="PTHR47941">
    <property type="entry name" value="PENTATRICOPEPTIDE REPEAT-CONTAINING PROTEIN 3, MITOCHONDRIAL"/>
    <property type="match status" value="1"/>
</dbReference>
<evidence type="ECO:0000313" key="4">
    <source>
        <dbReference type="EMBL" id="KAK4429538.1"/>
    </source>
</evidence>
<feature type="repeat" description="PPR" evidence="3">
    <location>
        <begin position="282"/>
        <end position="316"/>
    </location>
</feature>
<reference evidence="4" key="1">
    <citation type="submission" date="2020-06" db="EMBL/GenBank/DDBJ databases">
        <authorList>
            <person name="Li T."/>
            <person name="Hu X."/>
            <person name="Zhang T."/>
            <person name="Song X."/>
            <person name="Zhang H."/>
            <person name="Dai N."/>
            <person name="Sheng W."/>
            <person name="Hou X."/>
            <person name="Wei L."/>
        </authorList>
    </citation>
    <scope>NUCLEOTIDE SEQUENCE</scope>
    <source>
        <strain evidence="4">3651</strain>
        <tissue evidence="4">Leaf</tissue>
    </source>
</reference>
<dbReference type="AlphaFoldDB" id="A0AAE1YH76"/>
<dbReference type="SUPFAM" id="SSF48452">
    <property type="entry name" value="TPR-like"/>
    <property type="match status" value="1"/>
</dbReference>
<feature type="repeat" description="PPR" evidence="3">
    <location>
        <begin position="212"/>
        <end position="246"/>
    </location>
</feature>
<dbReference type="Pfam" id="PF13041">
    <property type="entry name" value="PPR_2"/>
    <property type="match status" value="2"/>
</dbReference>
<dbReference type="InterPro" id="IPR011990">
    <property type="entry name" value="TPR-like_helical_dom_sf"/>
</dbReference>
<dbReference type="NCBIfam" id="TIGR00756">
    <property type="entry name" value="PPR"/>
    <property type="match status" value="6"/>
</dbReference>
<reference evidence="4" key="2">
    <citation type="journal article" date="2024" name="Plant">
        <title>Genomic evolution and insights into agronomic trait innovations of Sesamum species.</title>
        <authorList>
            <person name="Miao H."/>
            <person name="Wang L."/>
            <person name="Qu L."/>
            <person name="Liu H."/>
            <person name="Sun Y."/>
            <person name="Le M."/>
            <person name="Wang Q."/>
            <person name="Wei S."/>
            <person name="Zheng Y."/>
            <person name="Lin W."/>
            <person name="Duan Y."/>
            <person name="Cao H."/>
            <person name="Xiong S."/>
            <person name="Wang X."/>
            <person name="Wei L."/>
            <person name="Li C."/>
            <person name="Ma Q."/>
            <person name="Ju M."/>
            <person name="Zhao R."/>
            <person name="Li G."/>
            <person name="Mu C."/>
            <person name="Tian Q."/>
            <person name="Mei H."/>
            <person name="Zhang T."/>
            <person name="Gao T."/>
            <person name="Zhang H."/>
        </authorList>
    </citation>
    <scope>NUCLEOTIDE SEQUENCE</scope>
    <source>
        <strain evidence="4">3651</strain>
    </source>
</reference>
<feature type="repeat" description="PPR" evidence="3">
    <location>
        <begin position="247"/>
        <end position="281"/>
    </location>
</feature>
<evidence type="ECO:0000313" key="5">
    <source>
        <dbReference type="Proteomes" id="UP001293254"/>
    </source>
</evidence>
<dbReference type="Gene3D" id="1.25.40.10">
    <property type="entry name" value="Tetratricopeptide repeat domain"/>
    <property type="match status" value="2"/>
</dbReference>
<evidence type="ECO:0000256" key="2">
    <source>
        <dbReference type="ARBA" id="ARBA00022737"/>
    </source>
</evidence>
<protein>
    <submittedName>
        <fullName evidence="4">Pentatricopeptide repeat-containing protein</fullName>
    </submittedName>
</protein>
<comment type="caution">
    <text evidence="4">The sequence shown here is derived from an EMBL/GenBank/DDBJ whole genome shotgun (WGS) entry which is preliminary data.</text>
</comment>
<feature type="repeat" description="PPR" evidence="3">
    <location>
        <begin position="352"/>
        <end position="386"/>
    </location>
</feature>
<dbReference type="InterPro" id="IPR002885">
    <property type="entry name" value="PPR_rpt"/>
</dbReference>
<feature type="repeat" description="PPR" evidence="3">
    <location>
        <begin position="317"/>
        <end position="351"/>
    </location>
</feature>
<evidence type="ECO:0000256" key="1">
    <source>
        <dbReference type="ARBA" id="ARBA00007626"/>
    </source>
</evidence>
<accession>A0AAE1YH76</accession>
<proteinExistence type="inferred from homology"/>
<comment type="similarity">
    <text evidence="1">Belongs to the PPR family. P subfamily.</text>
</comment>
<evidence type="ECO:0000256" key="3">
    <source>
        <dbReference type="PROSITE-ProRule" id="PRU00708"/>
    </source>
</evidence>
<dbReference type="Pfam" id="PF01535">
    <property type="entry name" value="PPR"/>
    <property type="match status" value="3"/>
</dbReference>